<dbReference type="InterPro" id="IPR020449">
    <property type="entry name" value="Tscrpt_reg_AraC-type_HTH"/>
</dbReference>
<evidence type="ECO:0000256" key="3">
    <source>
        <dbReference type="ARBA" id="ARBA00023163"/>
    </source>
</evidence>
<dbReference type="InterPro" id="IPR003313">
    <property type="entry name" value="AraC-bd"/>
</dbReference>
<dbReference type="SUPFAM" id="SSF46689">
    <property type="entry name" value="Homeodomain-like"/>
    <property type="match status" value="2"/>
</dbReference>
<evidence type="ECO:0000256" key="1">
    <source>
        <dbReference type="ARBA" id="ARBA00023015"/>
    </source>
</evidence>
<reference evidence="5" key="1">
    <citation type="submission" date="2022-08" db="EMBL/GenBank/DDBJ databases">
        <title>The genomic sequence of strain Paenibacillus sp. SCIV0701.</title>
        <authorList>
            <person name="Zhao H."/>
        </authorList>
    </citation>
    <scope>NUCLEOTIDE SEQUENCE</scope>
    <source>
        <strain evidence="5">SCIV0701</strain>
    </source>
</reference>
<dbReference type="Gene3D" id="2.60.120.10">
    <property type="entry name" value="Jelly Rolls"/>
    <property type="match status" value="1"/>
</dbReference>
<sequence>MDKHYEWQLAVNEAPLKGEMSVLFSGQGKPVEGHFIGPAVHDFYLLHVVLDGEGTFETLGETYRLAAGDAFLIFPDILVRYEASGTKPWTYMWIAFEGEGTEQLLRGIGLTPAGAVVRGCRQSRLRREMYCLRTGLSKADSAALSNLEASARLRQVLHEIGCALRRGRAEGGGTGEHGPADTEGLPAGHRAFRSVDQAIRLLTLQFGQHTSVDSIARTLGYHRSHLTKLFKEATGMSPMQYLNKVRMKKAETLLAGDLTVAQVAASIGYNDPLFFTKQFRKWSGQSPTEYRRRLTEREG</sequence>
<keyword evidence="6" id="KW-1185">Reference proteome</keyword>
<dbReference type="Gene3D" id="1.10.10.60">
    <property type="entry name" value="Homeodomain-like"/>
    <property type="match status" value="2"/>
</dbReference>
<keyword evidence="1" id="KW-0805">Transcription regulation</keyword>
<dbReference type="InterPro" id="IPR037923">
    <property type="entry name" value="HTH-like"/>
</dbReference>
<dbReference type="CDD" id="cd06986">
    <property type="entry name" value="cupin_MmsR-like_N"/>
    <property type="match status" value="1"/>
</dbReference>
<dbReference type="InterPro" id="IPR014710">
    <property type="entry name" value="RmlC-like_jellyroll"/>
</dbReference>
<dbReference type="InterPro" id="IPR009057">
    <property type="entry name" value="Homeodomain-like_sf"/>
</dbReference>
<dbReference type="SUPFAM" id="SSF51215">
    <property type="entry name" value="Regulatory protein AraC"/>
    <property type="match status" value="1"/>
</dbReference>
<evidence type="ECO:0000313" key="5">
    <source>
        <dbReference type="EMBL" id="MCR2806460.1"/>
    </source>
</evidence>
<dbReference type="PANTHER" id="PTHR43280:SF30">
    <property type="entry name" value="MMSAB OPERON REGULATORY PROTEIN"/>
    <property type="match status" value="1"/>
</dbReference>
<evidence type="ECO:0000256" key="2">
    <source>
        <dbReference type="ARBA" id="ARBA00023125"/>
    </source>
</evidence>
<dbReference type="AlphaFoldDB" id="A0A9X2MU03"/>
<dbReference type="SMART" id="SM00342">
    <property type="entry name" value="HTH_ARAC"/>
    <property type="match status" value="1"/>
</dbReference>
<organism evidence="5 6">
    <name type="scientific">Paenibacillus soyae</name>
    <dbReference type="NCBI Taxonomy" id="2969249"/>
    <lineage>
        <taxon>Bacteria</taxon>
        <taxon>Bacillati</taxon>
        <taxon>Bacillota</taxon>
        <taxon>Bacilli</taxon>
        <taxon>Bacillales</taxon>
        <taxon>Paenibacillaceae</taxon>
        <taxon>Paenibacillus</taxon>
    </lineage>
</organism>
<dbReference type="Proteomes" id="UP001141950">
    <property type="component" value="Unassembled WGS sequence"/>
</dbReference>
<dbReference type="PROSITE" id="PS00041">
    <property type="entry name" value="HTH_ARAC_FAMILY_1"/>
    <property type="match status" value="1"/>
</dbReference>
<dbReference type="PRINTS" id="PR00032">
    <property type="entry name" value="HTHARAC"/>
</dbReference>
<proteinExistence type="predicted"/>
<dbReference type="InterPro" id="IPR018060">
    <property type="entry name" value="HTH_AraC"/>
</dbReference>
<dbReference type="PANTHER" id="PTHR43280">
    <property type="entry name" value="ARAC-FAMILY TRANSCRIPTIONAL REGULATOR"/>
    <property type="match status" value="1"/>
</dbReference>
<dbReference type="Pfam" id="PF02311">
    <property type="entry name" value="AraC_binding"/>
    <property type="match status" value="1"/>
</dbReference>
<name>A0A9X2MU03_9BACL</name>
<keyword evidence="3" id="KW-0804">Transcription</keyword>
<dbReference type="RefSeq" id="WP_257449908.1">
    <property type="nucleotide sequence ID" value="NZ_JANIPJ010000017.1"/>
</dbReference>
<dbReference type="PROSITE" id="PS01124">
    <property type="entry name" value="HTH_ARAC_FAMILY_2"/>
    <property type="match status" value="1"/>
</dbReference>
<dbReference type="GO" id="GO:0003700">
    <property type="term" value="F:DNA-binding transcription factor activity"/>
    <property type="evidence" value="ECO:0007669"/>
    <property type="project" value="InterPro"/>
</dbReference>
<evidence type="ECO:0000259" key="4">
    <source>
        <dbReference type="PROSITE" id="PS01124"/>
    </source>
</evidence>
<dbReference type="InterPro" id="IPR018062">
    <property type="entry name" value="HTH_AraC-typ_CS"/>
</dbReference>
<dbReference type="Pfam" id="PF12833">
    <property type="entry name" value="HTH_18"/>
    <property type="match status" value="1"/>
</dbReference>
<protein>
    <submittedName>
        <fullName evidence="5">AraC family transcriptional regulator</fullName>
    </submittedName>
</protein>
<feature type="domain" description="HTH araC/xylS-type" evidence="4">
    <location>
        <begin position="196"/>
        <end position="293"/>
    </location>
</feature>
<evidence type="ECO:0000313" key="6">
    <source>
        <dbReference type="Proteomes" id="UP001141950"/>
    </source>
</evidence>
<accession>A0A9X2MU03</accession>
<gene>
    <name evidence="5" type="ORF">NQZ67_21495</name>
</gene>
<comment type="caution">
    <text evidence="5">The sequence shown here is derived from an EMBL/GenBank/DDBJ whole genome shotgun (WGS) entry which is preliminary data.</text>
</comment>
<dbReference type="EMBL" id="JANIPJ010000017">
    <property type="protein sequence ID" value="MCR2806460.1"/>
    <property type="molecule type" value="Genomic_DNA"/>
</dbReference>
<keyword evidence="2" id="KW-0238">DNA-binding</keyword>
<dbReference type="GO" id="GO:0043565">
    <property type="term" value="F:sequence-specific DNA binding"/>
    <property type="evidence" value="ECO:0007669"/>
    <property type="project" value="InterPro"/>
</dbReference>